<keyword evidence="4" id="KW-1185">Reference proteome</keyword>
<feature type="domain" description="BD-FAE-like" evidence="2">
    <location>
        <begin position="43"/>
        <end position="221"/>
    </location>
</feature>
<dbReference type="PANTHER" id="PTHR48081">
    <property type="entry name" value="AB HYDROLASE SUPERFAMILY PROTEIN C4A8.06C"/>
    <property type="match status" value="1"/>
</dbReference>
<protein>
    <submittedName>
        <fullName evidence="3">Alpha/beta hydrolase</fullName>
    </submittedName>
</protein>
<dbReference type="Gene3D" id="3.40.50.1820">
    <property type="entry name" value="alpha/beta hydrolase"/>
    <property type="match status" value="1"/>
</dbReference>
<dbReference type="Proteomes" id="UP001206788">
    <property type="component" value="Unassembled WGS sequence"/>
</dbReference>
<dbReference type="InterPro" id="IPR049492">
    <property type="entry name" value="BD-FAE-like_dom"/>
</dbReference>
<name>A0ABT2G0Q5_9BACT</name>
<dbReference type="PANTHER" id="PTHR48081:SF33">
    <property type="entry name" value="KYNURENINE FORMAMIDASE"/>
    <property type="match status" value="1"/>
</dbReference>
<evidence type="ECO:0000313" key="4">
    <source>
        <dbReference type="Proteomes" id="UP001206788"/>
    </source>
</evidence>
<dbReference type="InterPro" id="IPR050300">
    <property type="entry name" value="GDXG_lipolytic_enzyme"/>
</dbReference>
<gene>
    <name evidence="3" type="ORF">NY014_00315</name>
</gene>
<evidence type="ECO:0000256" key="1">
    <source>
        <dbReference type="ARBA" id="ARBA00022801"/>
    </source>
</evidence>
<dbReference type="RefSeq" id="WP_259412534.1">
    <property type="nucleotide sequence ID" value="NZ_JANWGH010000001.1"/>
</dbReference>
<proteinExistence type="predicted"/>
<reference evidence="3 4" key="1">
    <citation type="submission" date="2022-08" db="EMBL/GenBank/DDBJ databases">
        <title>Algoriphagus sp. CAU 1643 isolated from mud.</title>
        <authorList>
            <person name="Kim W."/>
        </authorList>
    </citation>
    <scope>NUCLEOTIDE SEQUENCE [LARGE SCALE GENOMIC DNA]</scope>
    <source>
        <strain evidence="3 4">CAU 1643</strain>
    </source>
</reference>
<evidence type="ECO:0000259" key="2">
    <source>
        <dbReference type="Pfam" id="PF20434"/>
    </source>
</evidence>
<accession>A0ABT2G0Q5</accession>
<dbReference type="GO" id="GO:0016787">
    <property type="term" value="F:hydrolase activity"/>
    <property type="evidence" value="ECO:0007669"/>
    <property type="project" value="UniProtKB-KW"/>
</dbReference>
<comment type="caution">
    <text evidence="3">The sequence shown here is derived from an EMBL/GenBank/DDBJ whole genome shotgun (WGS) entry which is preliminary data.</text>
</comment>
<keyword evidence="1 3" id="KW-0378">Hydrolase</keyword>
<sequence length="295" mass="33883">MKNYLLILFIFLESCAFRSVVRDKEIPYIETENSWELPQKELNVFAPKRADNLPVLIFIHGGSWNKGRKEIYDFLGNRMARREVVTVIIDYPLAPEYQVDKMEQAVLLAVKWVEENISEYGGDPNQIFISGHSAGGHLAALAAVKNESWQAMNLSNPLKGAILNDPAGLDWYWFLEEMRDRPNGTDNYDAFTDNSEVWKAYSPIYYLKGNEIPMLLMEGEKTYPGIRLTVERFRKVADEKGTDLTYSFYPKTKHIPMITQYFWTWKKGYDDVLGFIQTQSDGSLRTSSSGVNTGK</sequence>
<organism evidence="3 4">
    <name type="scientific">Algoriphagus limi</name>
    <dbReference type="NCBI Taxonomy" id="2975273"/>
    <lineage>
        <taxon>Bacteria</taxon>
        <taxon>Pseudomonadati</taxon>
        <taxon>Bacteroidota</taxon>
        <taxon>Cytophagia</taxon>
        <taxon>Cytophagales</taxon>
        <taxon>Cyclobacteriaceae</taxon>
        <taxon>Algoriphagus</taxon>
    </lineage>
</organism>
<dbReference type="InterPro" id="IPR029058">
    <property type="entry name" value="AB_hydrolase_fold"/>
</dbReference>
<dbReference type="Pfam" id="PF20434">
    <property type="entry name" value="BD-FAE"/>
    <property type="match status" value="1"/>
</dbReference>
<evidence type="ECO:0000313" key="3">
    <source>
        <dbReference type="EMBL" id="MCS5488848.1"/>
    </source>
</evidence>
<dbReference type="EMBL" id="JANWGH010000001">
    <property type="protein sequence ID" value="MCS5488848.1"/>
    <property type="molecule type" value="Genomic_DNA"/>
</dbReference>
<dbReference type="SUPFAM" id="SSF53474">
    <property type="entry name" value="alpha/beta-Hydrolases"/>
    <property type="match status" value="1"/>
</dbReference>